<accession>A0A6G0HEL9</accession>
<feature type="compositionally biased region" description="Pro residues" evidence="1">
    <location>
        <begin position="509"/>
        <end position="524"/>
    </location>
</feature>
<feature type="compositionally biased region" description="Acidic residues" evidence="1">
    <location>
        <begin position="150"/>
        <end position="172"/>
    </location>
</feature>
<proteinExistence type="predicted"/>
<feature type="compositionally biased region" description="Low complexity" evidence="1">
    <location>
        <begin position="565"/>
        <end position="583"/>
    </location>
</feature>
<feature type="compositionally biased region" description="Basic residues" evidence="1">
    <location>
        <begin position="308"/>
        <end position="320"/>
    </location>
</feature>
<dbReference type="EMBL" id="REGW02000287">
    <property type="protein sequence ID" value="KAE8277677.1"/>
    <property type="molecule type" value="Genomic_DNA"/>
</dbReference>
<organism evidence="2 3">
    <name type="scientific">Larimichthys crocea</name>
    <name type="common">Large yellow croaker</name>
    <name type="synonym">Pseudosciaena crocea</name>
    <dbReference type="NCBI Taxonomy" id="215358"/>
    <lineage>
        <taxon>Eukaryota</taxon>
        <taxon>Metazoa</taxon>
        <taxon>Chordata</taxon>
        <taxon>Craniata</taxon>
        <taxon>Vertebrata</taxon>
        <taxon>Euteleostomi</taxon>
        <taxon>Actinopterygii</taxon>
        <taxon>Neopterygii</taxon>
        <taxon>Teleostei</taxon>
        <taxon>Neoteleostei</taxon>
        <taxon>Acanthomorphata</taxon>
        <taxon>Eupercaria</taxon>
        <taxon>Sciaenidae</taxon>
        <taxon>Larimichthys</taxon>
    </lineage>
</organism>
<feature type="compositionally biased region" description="Pro residues" evidence="1">
    <location>
        <begin position="532"/>
        <end position="542"/>
    </location>
</feature>
<name>A0A6G0HEL9_LARCR</name>
<evidence type="ECO:0000256" key="1">
    <source>
        <dbReference type="SAM" id="MobiDB-lite"/>
    </source>
</evidence>
<sequence>MERPGHQCSVVLNGVLLNKYRCRRGSNSLEGLHAHLFNVIPSQRCGIMPFQVYLITFAVQWNNRMSSLRVAGGQGQQTSCMDANKSSASISRLRFSSARIMSWSPTSLLQCSSLMCTSTLTRRSSFVWSVPVHQLHCYRDYYVQKVEEEQSREEESEETAEQEQGEYEEMADEGLGMSSESEEDPMHSICRKHAVLTQEEQVEEEDSPALQDVLMSQRHLHLPGIEEVKALALLLLELADNSDLHLVPVDLRQKIATAASSLHEHDKTADRSHPRRSHHSSAQHELPKAPVLPTSLPPPDRPQVQYQHLHHKAGKRRGEKRRFYVEEPEPEPTPVDQSIRPKPTSSTYIQPKPAASTYKPPAVSAAPILLVLPAQPQAPSIIFHGPSCSQSFVPVAHPPAPTTKPYMPNKSLRPCGACHVHQCGGKPATTSPPPIQPTTSPPPIQPTTSPPLIQPTIQLTTSPLPIQPTIQLTTSPPLIQPTIQPTTSPPPIQLTTSPPLIQPTIQPTTSPPPIQLTTSPPPIQPTIQLTTSPPPIQPPPVLAHPAHHPAHHQSSSHPAHHPAHHQSSAHPAYHPAHHQSSSHPAHHQSSHPAHHPAHHQSSSHPAHHQSSHPTHHRTTSAETQ</sequence>
<feature type="region of interest" description="Disordered" evidence="1">
    <location>
        <begin position="425"/>
        <end position="455"/>
    </location>
</feature>
<comment type="caution">
    <text evidence="2">The sequence shown here is derived from an EMBL/GenBank/DDBJ whole genome shotgun (WGS) entry which is preliminary data.</text>
</comment>
<feature type="region of interest" description="Disordered" evidence="1">
    <location>
        <begin position="148"/>
        <end position="187"/>
    </location>
</feature>
<feature type="compositionally biased region" description="Basic and acidic residues" evidence="1">
    <location>
        <begin position="262"/>
        <end position="272"/>
    </location>
</feature>
<feature type="compositionally biased region" description="Basic residues" evidence="1">
    <location>
        <begin position="605"/>
        <end position="618"/>
    </location>
</feature>
<dbReference type="AlphaFoldDB" id="A0A6G0HEL9"/>
<reference evidence="2 3" key="1">
    <citation type="submission" date="2019-07" db="EMBL/GenBank/DDBJ databases">
        <title>Chromosome genome assembly for large yellow croaker.</title>
        <authorList>
            <person name="Xiao S."/>
        </authorList>
    </citation>
    <scope>NUCLEOTIDE SEQUENCE [LARGE SCALE GENOMIC DNA]</scope>
    <source>
        <strain evidence="2">JMULYC20181020</strain>
        <tissue evidence="2">Muscle</tissue>
    </source>
</reference>
<protein>
    <submittedName>
        <fullName evidence="2">Uncharacterized protein</fullName>
    </submittedName>
</protein>
<evidence type="ECO:0000313" key="3">
    <source>
        <dbReference type="Proteomes" id="UP000424527"/>
    </source>
</evidence>
<keyword evidence="3" id="KW-1185">Reference proteome</keyword>
<dbReference type="PANTHER" id="PTHR47773">
    <property type="entry name" value="SI:DKEY-9I5.2-RELATED"/>
    <property type="match status" value="1"/>
</dbReference>
<feature type="region of interest" description="Disordered" evidence="1">
    <location>
        <begin position="475"/>
        <end position="624"/>
    </location>
</feature>
<evidence type="ECO:0000313" key="2">
    <source>
        <dbReference type="EMBL" id="KAE8277677.1"/>
    </source>
</evidence>
<feature type="region of interest" description="Disordered" evidence="1">
    <location>
        <begin position="260"/>
        <end position="354"/>
    </location>
</feature>
<gene>
    <name evidence="2" type="ORF">D5F01_LYC24319</name>
</gene>
<dbReference type="PANTHER" id="PTHR47773:SF1">
    <property type="entry name" value="C2H2-TYPE DOMAIN-CONTAINING PROTEIN"/>
    <property type="match status" value="1"/>
</dbReference>
<feature type="compositionally biased region" description="Pro residues" evidence="1">
    <location>
        <begin position="430"/>
        <end position="453"/>
    </location>
</feature>
<feature type="compositionally biased region" description="Basic residues" evidence="1">
    <location>
        <begin position="584"/>
        <end position="598"/>
    </location>
</feature>
<dbReference type="Proteomes" id="UP000424527">
    <property type="component" value="Unassembled WGS sequence"/>
</dbReference>
<feature type="compositionally biased region" description="Low complexity" evidence="1">
    <location>
        <begin position="475"/>
        <end position="486"/>
    </location>
</feature>
<feature type="compositionally biased region" description="Low complexity" evidence="1">
    <location>
        <begin position="493"/>
        <end position="508"/>
    </location>
</feature>